<evidence type="ECO:0000313" key="3">
    <source>
        <dbReference type="Proteomes" id="UP000215145"/>
    </source>
</evidence>
<dbReference type="Proteomes" id="UP000215145">
    <property type="component" value="Unassembled WGS sequence"/>
</dbReference>
<proteinExistence type="predicted"/>
<organism evidence="2 3">
    <name type="scientific">Paenibacillus herberti</name>
    <dbReference type="NCBI Taxonomy" id="1619309"/>
    <lineage>
        <taxon>Bacteria</taxon>
        <taxon>Bacillati</taxon>
        <taxon>Bacillota</taxon>
        <taxon>Bacilli</taxon>
        <taxon>Bacillales</taxon>
        <taxon>Paenibacillaceae</taxon>
        <taxon>Paenibacillus</taxon>
    </lineage>
</organism>
<comment type="caution">
    <text evidence="2">The sequence shown here is derived from an EMBL/GenBank/DDBJ whole genome shotgun (WGS) entry which is preliminary data.</text>
</comment>
<dbReference type="EMBL" id="NMUQ01000002">
    <property type="protein sequence ID" value="OXM14708.1"/>
    <property type="molecule type" value="Genomic_DNA"/>
</dbReference>
<accession>A0A229NXU6</accession>
<gene>
    <name evidence="2" type="ORF">CGZ75_17590</name>
</gene>
<keyword evidence="3" id="KW-1185">Reference proteome</keyword>
<protein>
    <submittedName>
        <fullName evidence="2">Uncharacterized protein</fullName>
    </submittedName>
</protein>
<sequence length="78" mass="9067">MKDDGQKAMEEERRTKSEERRRKSDGGRAKDEEKSDKGKIHTEPRGQNSYADRLFLRFSGAQIPAIPLPLFYLKMARL</sequence>
<evidence type="ECO:0000313" key="2">
    <source>
        <dbReference type="EMBL" id="OXM14708.1"/>
    </source>
</evidence>
<evidence type="ECO:0000256" key="1">
    <source>
        <dbReference type="SAM" id="MobiDB-lite"/>
    </source>
</evidence>
<dbReference type="AlphaFoldDB" id="A0A229NXU6"/>
<name>A0A229NXU6_9BACL</name>
<reference evidence="2 3" key="1">
    <citation type="submission" date="2017-07" db="EMBL/GenBank/DDBJ databases">
        <title>Paenibacillus herberti R33 genome sequencing and assembly.</title>
        <authorList>
            <person name="Su W."/>
        </authorList>
    </citation>
    <scope>NUCLEOTIDE SEQUENCE [LARGE SCALE GENOMIC DNA]</scope>
    <source>
        <strain evidence="2 3">R33</strain>
    </source>
</reference>
<feature type="region of interest" description="Disordered" evidence="1">
    <location>
        <begin position="1"/>
        <end position="50"/>
    </location>
</feature>
<feature type="compositionally biased region" description="Basic and acidic residues" evidence="1">
    <location>
        <begin position="1"/>
        <end position="44"/>
    </location>
</feature>